<dbReference type="GO" id="GO:0005886">
    <property type="term" value="C:plasma membrane"/>
    <property type="evidence" value="ECO:0007669"/>
    <property type="project" value="UniProtKB-SubCell"/>
</dbReference>
<comment type="caution">
    <text evidence="8">The sequence shown here is derived from an EMBL/GenBank/DDBJ whole genome shotgun (WGS) entry which is preliminary data.</text>
</comment>
<feature type="transmembrane region" description="Helical" evidence="6">
    <location>
        <begin position="248"/>
        <end position="269"/>
    </location>
</feature>
<dbReference type="AlphaFoldDB" id="A0A921IND4"/>
<organism evidence="8 9">
    <name type="scientific">Collinsella ihumii</name>
    <dbReference type="NCBI Taxonomy" id="1720204"/>
    <lineage>
        <taxon>Bacteria</taxon>
        <taxon>Bacillati</taxon>
        <taxon>Actinomycetota</taxon>
        <taxon>Coriobacteriia</taxon>
        <taxon>Coriobacteriales</taxon>
        <taxon>Coriobacteriaceae</taxon>
        <taxon>Collinsella</taxon>
    </lineage>
</organism>
<feature type="domain" description="Major facilitator superfamily (MFS) profile" evidence="7">
    <location>
        <begin position="8"/>
        <end position="394"/>
    </location>
</feature>
<evidence type="ECO:0000256" key="5">
    <source>
        <dbReference type="ARBA" id="ARBA00023136"/>
    </source>
</evidence>
<dbReference type="PRINTS" id="PR01036">
    <property type="entry name" value="TCRTETB"/>
</dbReference>
<dbReference type="Gene3D" id="1.20.1250.20">
    <property type="entry name" value="MFS general substrate transporter like domains"/>
    <property type="match status" value="1"/>
</dbReference>
<evidence type="ECO:0000256" key="6">
    <source>
        <dbReference type="SAM" id="Phobius"/>
    </source>
</evidence>
<dbReference type="Proteomes" id="UP000746751">
    <property type="component" value="Unassembled WGS sequence"/>
</dbReference>
<feature type="transmembrane region" description="Helical" evidence="6">
    <location>
        <begin position="160"/>
        <end position="178"/>
    </location>
</feature>
<keyword evidence="5 6" id="KW-0472">Membrane</keyword>
<dbReference type="PANTHER" id="PTHR43124">
    <property type="entry name" value="PURINE EFFLUX PUMP PBUE"/>
    <property type="match status" value="1"/>
</dbReference>
<feature type="transmembrane region" description="Helical" evidence="6">
    <location>
        <begin position="338"/>
        <end position="359"/>
    </location>
</feature>
<dbReference type="InterPro" id="IPR011701">
    <property type="entry name" value="MFS"/>
</dbReference>
<feature type="transmembrane region" description="Helical" evidence="6">
    <location>
        <begin position="74"/>
        <end position="93"/>
    </location>
</feature>
<protein>
    <submittedName>
        <fullName evidence="8">MFS transporter</fullName>
    </submittedName>
</protein>
<dbReference type="InterPro" id="IPR036259">
    <property type="entry name" value="MFS_trans_sf"/>
</dbReference>
<reference evidence="8" key="2">
    <citation type="submission" date="2021-09" db="EMBL/GenBank/DDBJ databases">
        <authorList>
            <person name="Gilroy R."/>
        </authorList>
    </citation>
    <scope>NUCLEOTIDE SEQUENCE</scope>
    <source>
        <strain evidence="8">ChiGjej2B2-7701</strain>
    </source>
</reference>
<dbReference type="InterPro" id="IPR020846">
    <property type="entry name" value="MFS_dom"/>
</dbReference>
<dbReference type="PANTHER" id="PTHR43124:SF3">
    <property type="entry name" value="CHLORAMPHENICOL EFFLUX PUMP RV0191"/>
    <property type="match status" value="1"/>
</dbReference>
<dbReference type="PROSITE" id="PS50850">
    <property type="entry name" value="MFS"/>
    <property type="match status" value="1"/>
</dbReference>
<gene>
    <name evidence="8" type="ORF">K8U80_01865</name>
</gene>
<comment type="subcellular location">
    <subcellularLocation>
        <location evidence="1">Cell membrane</location>
        <topology evidence="1">Multi-pass membrane protein</topology>
    </subcellularLocation>
</comment>
<evidence type="ECO:0000256" key="3">
    <source>
        <dbReference type="ARBA" id="ARBA00022692"/>
    </source>
</evidence>
<keyword evidence="3 6" id="KW-0812">Transmembrane</keyword>
<evidence type="ECO:0000313" key="8">
    <source>
        <dbReference type="EMBL" id="HJG30121.1"/>
    </source>
</evidence>
<feature type="transmembrane region" description="Helical" evidence="6">
    <location>
        <begin position="99"/>
        <end position="120"/>
    </location>
</feature>
<sequence>MDARQRGTVMALGFCGLVSAADNWFVSPALPSIANTLGVLPSVATIILTAYLIPYGCLQPVCGALGDKVGRLRMLRIIVCGLTVSTVLCSMASSLEMLVVARIITGCFAAGIIAVSQVLAGDAVSAEDRPRAIALLMGITYAGQGLSAGLGGAITGLVGWRAAFMSFAVLGVIALLGLSRLHESADDRAARATGARVAGLVDMVRLSGHLVLGVGRKVYGTALATGVIFLGVYGFFGTFLAERCGLDAMQAGLLMMGYGFACLVGSMLTGRVAGRIGVARTLALGEIAGLCSIALLLAAQATASWMPALAAAVLLGAGYIMVQPTLATRALGLDAQHAGLCTGFTGFGMFVGGGIGSTLGRMLLEAGGYGLLWIAAAIALVVQLIVSLRLYAGE</sequence>
<feature type="transmembrane region" description="Helical" evidence="6">
    <location>
        <begin position="371"/>
        <end position="392"/>
    </location>
</feature>
<dbReference type="CDD" id="cd17324">
    <property type="entry name" value="MFS_NepI_like"/>
    <property type="match status" value="1"/>
</dbReference>
<name>A0A921IND4_9ACTN</name>
<proteinExistence type="predicted"/>
<dbReference type="SUPFAM" id="SSF103473">
    <property type="entry name" value="MFS general substrate transporter"/>
    <property type="match status" value="1"/>
</dbReference>
<keyword evidence="4 6" id="KW-1133">Transmembrane helix</keyword>
<accession>A0A921IND4</accession>
<feature type="transmembrane region" description="Helical" evidence="6">
    <location>
        <begin position="30"/>
        <end position="53"/>
    </location>
</feature>
<keyword evidence="2" id="KW-1003">Cell membrane</keyword>
<dbReference type="InterPro" id="IPR050189">
    <property type="entry name" value="MFS_Efflux_Transporters"/>
</dbReference>
<evidence type="ECO:0000256" key="4">
    <source>
        <dbReference type="ARBA" id="ARBA00022989"/>
    </source>
</evidence>
<dbReference type="EMBL" id="DYVF01000014">
    <property type="protein sequence ID" value="HJG30121.1"/>
    <property type="molecule type" value="Genomic_DNA"/>
</dbReference>
<evidence type="ECO:0000259" key="7">
    <source>
        <dbReference type="PROSITE" id="PS50850"/>
    </source>
</evidence>
<evidence type="ECO:0000256" key="1">
    <source>
        <dbReference type="ARBA" id="ARBA00004651"/>
    </source>
</evidence>
<evidence type="ECO:0000256" key="2">
    <source>
        <dbReference type="ARBA" id="ARBA00022475"/>
    </source>
</evidence>
<evidence type="ECO:0000313" key="9">
    <source>
        <dbReference type="Proteomes" id="UP000746751"/>
    </source>
</evidence>
<dbReference type="GO" id="GO:0022857">
    <property type="term" value="F:transmembrane transporter activity"/>
    <property type="evidence" value="ECO:0007669"/>
    <property type="project" value="InterPro"/>
</dbReference>
<reference evidence="8" key="1">
    <citation type="journal article" date="2021" name="PeerJ">
        <title>Extensive microbial diversity within the chicken gut microbiome revealed by metagenomics and culture.</title>
        <authorList>
            <person name="Gilroy R."/>
            <person name="Ravi A."/>
            <person name="Getino M."/>
            <person name="Pursley I."/>
            <person name="Horton D.L."/>
            <person name="Alikhan N.F."/>
            <person name="Baker D."/>
            <person name="Gharbi K."/>
            <person name="Hall N."/>
            <person name="Watson M."/>
            <person name="Adriaenssens E.M."/>
            <person name="Foster-Nyarko E."/>
            <person name="Jarju S."/>
            <person name="Secka A."/>
            <person name="Antonio M."/>
            <person name="Oren A."/>
            <person name="Chaudhuri R.R."/>
            <person name="La Ragione R."/>
            <person name="Hildebrand F."/>
            <person name="Pallen M.J."/>
        </authorList>
    </citation>
    <scope>NUCLEOTIDE SEQUENCE</scope>
    <source>
        <strain evidence="8">ChiGjej2B2-7701</strain>
    </source>
</reference>
<feature type="transmembrane region" description="Helical" evidence="6">
    <location>
        <begin position="281"/>
        <end position="299"/>
    </location>
</feature>
<feature type="transmembrane region" description="Helical" evidence="6">
    <location>
        <begin position="132"/>
        <end position="154"/>
    </location>
</feature>
<feature type="transmembrane region" description="Helical" evidence="6">
    <location>
        <begin position="305"/>
        <end position="326"/>
    </location>
</feature>
<dbReference type="Pfam" id="PF07690">
    <property type="entry name" value="MFS_1"/>
    <property type="match status" value="1"/>
</dbReference>
<feature type="transmembrane region" description="Helical" evidence="6">
    <location>
        <begin position="218"/>
        <end position="236"/>
    </location>
</feature>